<dbReference type="STRING" id="1492898.SY85_09440"/>
<gene>
    <name evidence="2" type="ORF">SY85_09440</name>
</gene>
<evidence type="ECO:0000313" key="3">
    <source>
        <dbReference type="Proteomes" id="UP000077177"/>
    </source>
</evidence>
<feature type="transmembrane region" description="Helical" evidence="1">
    <location>
        <begin position="12"/>
        <end position="34"/>
    </location>
</feature>
<proteinExistence type="predicted"/>
<dbReference type="AlphaFoldDB" id="A0A172TUL8"/>
<feature type="transmembrane region" description="Helical" evidence="1">
    <location>
        <begin position="41"/>
        <end position="62"/>
    </location>
</feature>
<dbReference type="KEGG" id="fla:SY85_09440"/>
<organism evidence="2 3">
    <name type="scientific">Flavisolibacter tropicus</name>
    <dbReference type="NCBI Taxonomy" id="1492898"/>
    <lineage>
        <taxon>Bacteria</taxon>
        <taxon>Pseudomonadati</taxon>
        <taxon>Bacteroidota</taxon>
        <taxon>Chitinophagia</taxon>
        <taxon>Chitinophagales</taxon>
        <taxon>Chitinophagaceae</taxon>
        <taxon>Flavisolibacter</taxon>
    </lineage>
</organism>
<evidence type="ECO:0000313" key="2">
    <source>
        <dbReference type="EMBL" id="ANE50692.1"/>
    </source>
</evidence>
<name>A0A172TUL8_9BACT</name>
<dbReference type="EMBL" id="CP011390">
    <property type="protein sequence ID" value="ANE50692.1"/>
    <property type="molecule type" value="Genomic_DNA"/>
</dbReference>
<dbReference type="Proteomes" id="UP000077177">
    <property type="component" value="Chromosome"/>
</dbReference>
<protein>
    <submittedName>
        <fullName evidence="2">Uncharacterized protein</fullName>
    </submittedName>
</protein>
<reference evidence="2 3" key="2">
    <citation type="journal article" date="2016" name="Int. J. Syst. Evol. Microbiol.">
        <title>Flavisolibacter tropicus sp. nov., isolated from tropical soil.</title>
        <authorList>
            <person name="Lee J.J."/>
            <person name="Kang M.S."/>
            <person name="Kim G.S."/>
            <person name="Lee C.S."/>
            <person name="Lim S."/>
            <person name="Lee J."/>
            <person name="Roh S.H."/>
            <person name="Kang H."/>
            <person name="Ha J.M."/>
            <person name="Bae S."/>
            <person name="Jung H.Y."/>
            <person name="Kim M.K."/>
        </authorList>
    </citation>
    <scope>NUCLEOTIDE SEQUENCE [LARGE SCALE GENOMIC DNA]</scope>
    <source>
        <strain evidence="2 3">LCS9</strain>
    </source>
</reference>
<reference evidence="3" key="1">
    <citation type="submission" date="2015-01" db="EMBL/GenBank/DDBJ databases">
        <title>Flavisolibacter sp./LCS9/ whole genome sequencing.</title>
        <authorList>
            <person name="Kim M.K."/>
            <person name="Srinivasan S."/>
            <person name="Lee J.-J."/>
        </authorList>
    </citation>
    <scope>NUCLEOTIDE SEQUENCE [LARGE SCALE GENOMIC DNA]</scope>
    <source>
        <strain evidence="3">LCS9</strain>
    </source>
</reference>
<evidence type="ECO:0000256" key="1">
    <source>
        <dbReference type="SAM" id="Phobius"/>
    </source>
</evidence>
<keyword evidence="3" id="KW-1185">Reference proteome</keyword>
<keyword evidence="1" id="KW-1133">Transmembrane helix</keyword>
<accession>A0A172TUL8</accession>
<keyword evidence="1" id="KW-0812">Transmembrane</keyword>
<feature type="transmembrane region" description="Helical" evidence="1">
    <location>
        <begin position="82"/>
        <end position="102"/>
    </location>
</feature>
<sequence>MNNNDSNQTSPHILNTSSNLLGLCFLVLTSIRLLDVSGKTIIDEVVSVAALAFMVSSILSFLSIKSHKELKSRRLEDVADYFFMGGLCTLFLVIVVITFQFMK</sequence>
<keyword evidence="1" id="KW-0472">Membrane</keyword>